<dbReference type="NCBIfam" id="NF006601">
    <property type="entry name" value="PRK09145.1"/>
    <property type="match status" value="1"/>
</dbReference>
<dbReference type="CDD" id="cd06127">
    <property type="entry name" value="DEDDh"/>
    <property type="match status" value="1"/>
</dbReference>
<dbReference type="OrthoDB" id="5497329at2"/>
<gene>
    <name evidence="2" type="ORF">DAI18_10940</name>
</gene>
<dbReference type="Gene3D" id="3.30.420.10">
    <property type="entry name" value="Ribonuclease H-like superfamily/Ribonuclease H"/>
    <property type="match status" value="1"/>
</dbReference>
<evidence type="ECO:0000313" key="3">
    <source>
        <dbReference type="Proteomes" id="UP000244173"/>
    </source>
</evidence>
<dbReference type="Proteomes" id="UP000244173">
    <property type="component" value="Chromosome"/>
</dbReference>
<accession>A0A2S0PAT0</accession>
<dbReference type="GO" id="GO:0008408">
    <property type="term" value="F:3'-5' exonuclease activity"/>
    <property type="evidence" value="ECO:0007669"/>
    <property type="project" value="TreeGrafter"/>
</dbReference>
<dbReference type="PANTHER" id="PTHR30231:SF7">
    <property type="entry name" value="BLR4117 PROTEIN"/>
    <property type="match status" value="1"/>
</dbReference>
<dbReference type="Pfam" id="PF00929">
    <property type="entry name" value="RNase_T"/>
    <property type="match status" value="1"/>
</dbReference>
<evidence type="ECO:0000259" key="1">
    <source>
        <dbReference type="SMART" id="SM00479"/>
    </source>
</evidence>
<dbReference type="PANTHER" id="PTHR30231">
    <property type="entry name" value="DNA POLYMERASE III SUBUNIT EPSILON"/>
    <property type="match status" value="1"/>
</dbReference>
<dbReference type="STRING" id="1122240.GCA_000620105_00220"/>
<dbReference type="KEGG" id="maer:DAI18_10940"/>
<name>A0A2S0PAT0_9NEIS</name>
<keyword evidence="3" id="KW-1185">Reference proteome</keyword>
<dbReference type="GO" id="GO:0006259">
    <property type="term" value="P:DNA metabolic process"/>
    <property type="evidence" value="ECO:0007669"/>
    <property type="project" value="UniProtKB-ARBA"/>
</dbReference>
<dbReference type="SUPFAM" id="SSF53098">
    <property type="entry name" value="Ribonuclease H-like"/>
    <property type="match status" value="1"/>
</dbReference>
<dbReference type="InterPro" id="IPR012337">
    <property type="entry name" value="RNaseH-like_sf"/>
</dbReference>
<dbReference type="RefSeq" id="WP_028497733.1">
    <property type="nucleotide sequence ID" value="NZ_CP028519.1"/>
</dbReference>
<keyword evidence="2" id="KW-0378">Hydrolase</keyword>
<reference evidence="2 3" key="1">
    <citation type="submission" date="2018-04" db="EMBL/GenBank/DDBJ databases">
        <title>Denitrifier Microvirgula.</title>
        <authorList>
            <person name="Anderson E."/>
            <person name="Jang J."/>
            <person name="Ishii S."/>
        </authorList>
    </citation>
    <scope>NUCLEOTIDE SEQUENCE [LARGE SCALE GENOMIC DNA]</scope>
    <source>
        <strain evidence="2 3">BE2.4</strain>
    </source>
</reference>
<keyword evidence="2" id="KW-0540">Nuclease</keyword>
<dbReference type="AlphaFoldDB" id="A0A2S0PAT0"/>
<protein>
    <submittedName>
        <fullName evidence="2">3'-5' exonuclease</fullName>
    </submittedName>
</protein>
<evidence type="ECO:0000313" key="2">
    <source>
        <dbReference type="EMBL" id="AVY94504.1"/>
    </source>
</evidence>
<dbReference type="GO" id="GO:0003676">
    <property type="term" value="F:nucleic acid binding"/>
    <property type="evidence" value="ECO:0007669"/>
    <property type="project" value="InterPro"/>
</dbReference>
<feature type="domain" description="Exonuclease" evidence="1">
    <location>
        <begin position="28"/>
        <end position="201"/>
    </location>
</feature>
<dbReference type="SMART" id="SM00479">
    <property type="entry name" value="EXOIII"/>
    <property type="match status" value="1"/>
</dbReference>
<keyword evidence="2" id="KW-0269">Exonuclease</keyword>
<dbReference type="EMBL" id="CP028519">
    <property type="protein sequence ID" value="AVY94504.1"/>
    <property type="molecule type" value="Genomic_DNA"/>
</dbReference>
<sequence length="202" mass="22414">MWAKLRTTLARRRLRPEWLGLLDTPTDEYVSLDCETTSLNVREAEILSIGAVRLTPGHIHASESLYLLVKPERLPEPGSVVVHGLRPSDLSDGLPPAEAVSRLLEFIGGRTLVGYYLEYDVAVLNKYVRPLIGTGLPQPQIDVSGLYYDWKLKQTPNGYVDLRLQSILDELHLPSLGRHDALTDAITAAVIWQAMASRGHPG</sequence>
<dbReference type="GO" id="GO:0005829">
    <property type="term" value="C:cytosol"/>
    <property type="evidence" value="ECO:0007669"/>
    <property type="project" value="TreeGrafter"/>
</dbReference>
<dbReference type="InterPro" id="IPR013520">
    <property type="entry name" value="Ribonucl_H"/>
</dbReference>
<proteinExistence type="predicted"/>
<dbReference type="InterPro" id="IPR036397">
    <property type="entry name" value="RNaseH_sf"/>
</dbReference>
<organism evidence="2 3">
    <name type="scientific">Microvirgula aerodenitrificans</name>
    <dbReference type="NCBI Taxonomy" id="57480"/>
    <lineage>
        <taxon>Bacteria</taxon>
        <taxon>Pseudomonadati</taxon>
        <taxon>Pseudomonadota</taxon>
        <taxon>Betaproteobacteria</taxon>
        <taxon>Neisseriales</taxon>
        <taxon>Aquaspirillaceae</taxon>
        <taxon>Microvirgula</taxon>
    </lineage>
</organism>